<sequence length="272" mass="30644">MGDLSESVMSSSTSHSEDNGRVEKGPTGKLKKTIPKKTSATEESTSRKDDEKTTFRGPDGRAKLFTKNELKKLQIHIEIKKSEAASTPPAVPFDPNLIAPVRRPGEGRAPLFSRLPTVNEDEDNAKKEKLDIEKKKEKSHSSGTRSKSRSSEESTSRKDDEKTTFRGPDGRAKLFTKNEFKKLQIHNEIKKPEAASTPPAVPFDPNLIAPVRRPDKVEEKEGPHYSRDYLQSMKTKIMLRRKNWISKRRRRNPTPLGHDPSQDPAKVAEVRA</sequence>
<accession>A0A8S9XIS5</accession>
<proteinExistence type="predicted"/>
<dbReference type="Proteomes" id="UP000466442">
    <property type="component" value="Unassembled WGS sequence"/>
</dbReference>
<reference evidence="2" key="1">
    <citation type="journal article" date="2021" name="Mol. Ecol. Resour.">
        <title>Apolygus lucorum genome provides insights into omnivorousness and mesophyll feeding.</title>
        <authorList>
            <person name="Liu Y."/>
            <person name="Liu H."/>
            <person name="Wang H."/>
            <person name="Huang T."/>
            <person name="Liu B."/>
            <person name="Yang B."/>
            <person name="Yin L."/>
            <person name="Li B."/>
            <person name="Zhang Y."/>
            <person name="Zhang S."/>
            <person name="Jiang F."/>
            <person name="Zhang X."/>
            <person name="Ren Y."/>
            <person name="Wang B."/>
            <person name="Wang S."/>
            <person name="Lu Y."/>
            <person name="Wu K."/>
            <person name="Fan W."/>
            <person name="Wang G."/>
        </authorList>
    </citation>
    <scope>NUCLEOTIDE SEQUENCE</scope>
    <source>
        <strain evidence="2">12Hb</strain>
    </source>
</reference>
<dbReference type="AlphaFoldDB" id="A0A8S9XIS5"/>
<keyword evidence="3" id="KW-1185">Reference proteome</keyword>
<feature type="compositionally biased region" description="Low complexity" evidence="1">
    <location>
        <begin position="1"/>
        <end position="14"/>
    </location>
</feature>
<evidence type="ECO:0000313" key="3">
    <source>
        <dbReference type="Proteomes" id="UP000466442"/>
    </source>
</evidence>
<gene>
    <name evidence="2" type="ORF">GE061_016967</name>
</gene>
<feature type="compositionally biased region" description="Basic and acidic residues" evidence="1">
    <location>
        <begin position="212"/>
        <end position="226"/>
    </location>
</feature>
<feature type="compositionally biased region" description="Basic and acidic residues" evidence="1">
    <location>
        <begin position="149"/>
        <end position="193"/>
    </location>
</feature>
<dbReference type="EMBL" id="WIXP02000007">
    <property type="protein sequence ID" value="KAF6208509.1"/>
    <property type="molecule type" value="Genomic_DNA"/>
</dbReference>
<dbReference type="OrthoDB" id="6624454at2759"/>
<evidence type="ECO:0000256" key="1">
    <source>
        <dbReference type="SAM" id="MobiDB-lite"/>
    </source>
</evidence>
<feature type="compositionally biased region" description="Basic and acidic residues" evidence="1">
    <location>
        <begin position="44"/>
        <end position="83"/>
    </location>
</feature>
<feature type="compositionally biased region" description="Basic residues" evidence="1">
    <location>
        <begin position="240"/>
        <end position="252"/>
    </location>
</feature>
<name>A0A8S9XIS5_APOLU</name>
<comment type="caution">
    <text evidence="2">The sequence shown here is derived from an EMBL/GenBank/DDBJ whole genome shotgun (WGS) entry which is preliminary data.</text>
</comment>
<feature type="region of interest" description="Disordered" evidence="1">
    <location>
        <begin position="1"/>
        <end position="226"/>
    </location>
</feature>
<feature type="compositionally biased region" description="Basic and acidic residues" evidence="1">
    <location>
        <begin position="124"/>
        <end position="140"/>
    </location>
</feature>
<feature type="region of interest" description="Disordered" evidence="1">
    <location>
        <begin position="240"/>
        <end position="272"/>
    </location>
</feature>
<protein>
    <submittedName>
        <fullName evidence="2">Uncharacterized protein</fullName>
    </submittedName>
</protein>
<organism evidence="2 3">
    <name type="scientific">Apolygus lucorum</name>
    <name type="common">Small green plant bug</name>
    <name type="synonym">Lygocoris lucorum</name>
    <dbReference type="NCBI Taxonomy" id="248454"/>
    <lineage>
        <taxon>Eukaryota</taxon>
        <taxon>Metazoa</taxon>
        <taxon>Ecdysozoa</taxon>
        <taxon>Arthropoda</taxon>
        <taxon>Hexapoda</taxon>
        <taxon>Insecta</taxon>
        <taxon>Pterygota</taxon>
        <taxon>Neoptera</taxon>
        <taxon>Paraneoptera</taxon>
        <taxon>Hemiptera</taxon>
        <taxon>Heteroptera</taxon>
        <taxon>Panheteroptera</taxon>
        <taxon>Cimicomorpha</taxon>
        <taxon>Miridae</taxon>
        <taxon>Mirini</taxon>
        <taxon>Apolygus</taxon>
    </lineage>
</organism>
<feature type="compositionally biased region" description="Basic and acidic residues" evidence="1">
    <location>
        <begin position="15"/>
        <end position="26"/>
    </location>
</feature>
<evidence type="ECO:0000313" key="2">
    <source>
        <dbReference type="EMBL" id="KAF6208509.1"/>
    </source>
</evidence>